<dbReference type="PROSITE" id="PS00061">
    <property type="entry name" value="ADH_SHORT"/>
    <property type="match status" value="1"/>
</dbReference>
<dbReference type="PIRSF" id="PIRSF000126">
    <property type="entry name" value="11-beta-HSD1"/>
    <property type="match status" value="1"/>
</dbReference>
<dbReference type="Pfam" id="PF00106">
    <property type="entry name" value="adh_short"/>
    <property type="match status" value="1"/>
</dbReference>
<feature type="domain" description="Ketoreductase" evidence="4">
    <location>
        <begin position="9"/>
        <end position="200"/>
    </location>
</feature>
<dbReference type="Proteomes" id="UP000216063">
    <property type="component" value="Unassembled WGS sequence"/>
</dbReference>
<dbReference type="EMBL" id="NOZR01000006">
    <property type="protein sequence ID" value="OYN80280.1"/>
    <property type="molecule type" value="Genomic_DNA"/>
</dbReference>
<dbReference type="PANTHER" id="PTHR44196:SF2">
    <property type="entry name" value="SHORT-CHAIN DEHYDROGENASE-RELATED"/>
    <property type="match status" value="1"/>
</dbReference>
<dbReference type="InterPro" id="IPR036291">
    <property type="entry name" value="NAD(P)-bd_dom_sf"/>
</dbReference>
<dbReference type="SMART" id="SM00822">
    <property type="entry name" value="PKS_KR"/>
    <property type="match status" value="1"/>
</dbReference>
<proteinExistence type="inferred from homology"/>
<accession>A0A255DMF2</accession>
<dbReference type="PRINTS" id="PR00080">
    <property type="entry name" value="SDRFAMILY"/>
</dbReference>
<dbReference type="InterPro" id="IPR020904">
    <property type="entry name" value="Sc_DH/Rdtase_CS"/>
</dbReference>
<evidence type="ECO:0000256" key="1">
    <source>
        <dbReference type="ARBA" id="ARBA00006484"/>
    </source>
</evidence>
<protein>
    <submittedName>
        <fullName evidence="5">Oxidoreductase</fullName>
    </submittedName>
</protein>
<organism evidence="5 6">
    <name type="scientific">Mycolicibacterium sphagni</name>
    <dbReference type="NCBI Taxonomy" id="1786"/>
    <lineage>
        <taxon>Bacteria</taxon>
        <taxon>Bacillati</taxon>
        <taxon>Actinomycetota</taxon>
        <taxon>Actinomycetes</taxon>
        <taxon>Mycobacteriales</taxon>
        <taxon>Mycobacteriaceae</taxon>
        <taxon>Mycolicibacterium</taxon>
    </lineage>
</organism>
<reference evidence="5 6" key="1">
    <citation type="submission" date="2017-07" db="EMBL/GenBank/DDBJ databases">
        <title>The new phylogeny of genus Mycobacterium.</title>
        <authorList>
            <person name="Tortoli E."/>
            <person name="Trovato A."/>
            <person name="Cirillo D.M."/>
        </authorList>
    </citation>
    <scope>NUCLEOTIDE SEQUENCE [LARGE SCALE GENOMIC DNA]</scope>
    <source>
        <strain evidence="5 6">ATCC 33027</strain>
    </source>
</reference>
<comment type="caution">
    <text evidence="5">The sequence shown here is derived from an EMBL/GenBank/DDBJ whole genome shotgun (WGS) entry which is preliminary data.</text>
</comment>
<evidence type="ECO:0000313" key="6">
    <source>
        <dbReference type="Proteomes" id="UP000216063"/>
    </source>
</evidence>
<evidence type="ECO:0000313" key="5">
    <source>
        <dbReference type="EMBL" id="OYN80280.1"/>
    </source>
</evidence>
<dbReference type="OrthoDB" id="9797538at2"/>
<dbReference type="GO" id="GO:0016491">
    <property type="term" value="F:oxidoreductase activity"/>
    <property type="evidence" value="ECO:0007669"/>
    <property type="project" value="UniProtKB-KW"/>
</dbReference>
<dbReference type="AlphaFoldDB" id="A0A255DMF2"/>
<dbReference type="RefSeq" id="WP_094478623.1">
    <property type="nucleotide sequence ID" value="NZ_NOZR01000006.1"/>
</dbReference>
<evidence type="ECO:0000256" key="2">
    <source>
        <dbReference type="ARBA" id="ARBA00023002"/>
    </source>
</evidence>
<dbReference type="CDD" id="cd05233">
    <property type="entry name" value="SDR_c"/>
    <property type="match status" value="1"/>
</dbReference>
<dbReference type="GO" id="GO:0016020">
    <property type="term" value="C:membrane"/>
    <property type="evidence" value="ECO:0007669"/>
    <property type="project" value="TreeGrafter"/>
</dbReference>
<evidence type="ECO:0000259" key="4">
    <source>
        <dbReference type="SMART" id="SM00822"/>
    </source>
</evidence>
<dbReference type="Gene3D" id="3.40.50.720">
    <property type="entry name" value="NAD(P)-binding Rossmann-like Domain"/>
    <property type="match status" value="1"/>
</dbReference>
<comment type="similarity">
    <text evidence="1 3">Belongs to the short-chain dehydrogenases/reductases (SDR) family.</text>
</comment>
<gene>
    <name evidence="5" type="ORF">CG716_09010</name>
</gene>
<sequence length="267" mass="27253">MLPPPGPHRAALITGASSGIGAEIARELSARGHHVVLVARRTEQLTALAEQLKGPSSVVGADLSQPGDRAALPDRVAELGLEVDILVNNAGLSTTGPVSAADPAAELNVVEVDVAAVVDLCTRFVGAMASRRRGAVLNVASLGAFGPLPGQAVYGAAKAFVLSYTYALREELKPSGVTATALCPGPVKTGFGEAAGISDEDAEAALPKPLWVSAEDVAKAAVEGLAAGKPVVVPGRLNHAATVVYQLTPKRLLLPVLARSHPSLKKK</sequence>
<dbReference type="SUPFAM" id="SSF51735">
    <property type="entry name" value="NAD(P)-binding Rossmann-fold domains"/>
    <property type="match status" value="1"/>
</dbReference>
<evidence type="ECO:0000256" key="3">
    <source>
        <dbReference type="RuleBase" id="RU000363"/>
    </source>
</evidence>
<name>A0A255DMF2_9MYCO</name>
<dbReference type="InterPro" id="IPR057326">
    <property type="entry name" value="KR_dom"/>
</dbReference>
<dbReference type="PRINTS" id="PR00081">
    <property type="entry name" value="GDHRDH"/>
</dbReference>
<keyword evidence="6" id="KW-1185">Reference proteome</keyword>
<dbReference type="InterPro" id="IPR002347">
    <property type="entry name" value="SDR_fam"/>
</dbReference>
<dbReference type="PANTHER" id="PTHR44196">
    <property type="entry name" value="DEHYDROGENASE/REDUCTASE SDR FAMILY MEMBER 7B"/>
    <property type="match status" value="1"/>
</dbReference>
<keyword evidence="2" id="KW-0560">Oxidoreductase</keyword>